<evidence type="ECO:0000313" key="2">
    <source>
        <dbReference type="Proteomes" id="UP001200741"/>
    </source>
</evidence>
<dbReference type="PROSITE" id="PS51257">
    <property type="entry name" value="PROKAR_LIPOPROTEIN"/>
    <property type="match status" value="1"/>
</dbReference>
<proteinExistence type="predicted"/>
<reference evidence="1 2" key="1">
    <citation type="submission" date="2021-12" db="EMBL/GenBank/DDBJ databases">
        <title>Genome seq of P8.</title>
        <authorList>
            <person name="Seo T."/>
        </authorList>
    </citation>
    <scope>NUCLEOTIDE SEQUENCE [LARGE SCALE GENOMIC DNA]</scope>
    <source>
        <strain evidence="1 2">P8</strain>
    </source>
</reference>
<sequence length="52" mass="5423">MKRMTLAVCLVSAALLSGCIIVPGHRHCAGLGDDGGPRCGRTVYDMPGRGPR</sequence>
<dbReference type="Proteomes" id="UP001200741">
    <property type="component" value="Unassembled WGS sequence"/>
</dbReference>
<comment type="caution">
    <text evidence="1">The sequence shown here is derived from an EMBL/GenBank/DDBJ whole genome shotgun (WGS) entry which is preliminary data.</text>
</comment>
<dbReference type="RefSeq" id="WP_233374482.1">
    <property type="nucleotide sequence ID" value="NZ_JAJTWU010000009.1"/>
</dbReference>
<gene>
    <name evidence="1" type="ORF">LXT13_22155</name>
</gene>
<accession>A0ABS8XWR7</accession>
<evidence type="ECO:0008006" key="3">
    <source>
        <dbReference type="Google" id="ProtNLM"/>
    </source>
</evidence>
<name>A0ABS8XWR7_9BURK</name>
<keyword evidence="2" id="KW-1185">Reference proteome</keyword>
<protein>
    <recommendedName>
        <fullName evidence="3">Lipoprotein</fullName>
    </recommendedName>
</protein>
<evidence type="ECO:0000313" key="1">
    <source>
        <dbReference type="EMBL" id="MCE4557104.1"/>
    </source>
</evidence>
<dbReference type="EMBL" id="JAJTWU010000009">
    <property type="protein sequence ID" value="MCE4557104.1"/>
    <property type="molecule type" value="Genomic_DNA"/>
</dbReference>
<organism evidence="1 2">
    <name type="scientific">Pelomonas cellulosilytica</name>
    <dbReference type="NCBI Taxonomy" id="2906762"/>
    <lineage>
        <taxon>Bacteria</taxon>
        <taxon>Pseudomonadati</taxon>
        <taxon>Pseudomonadota</taxon>
        <taxon>Betaproteobacteria</taxon>
        <taxon>Burkholderiales</taxon>
        <taxon>Sphaerotilaceae</taxon>
        <taxon>Roseateles</taxon>
    </lineage>
</organism>